<dbReference type="PROSITE" id="PS51257">
    <property type="entry name" value="PROKAR_LIPOPROTEIN"/>
    <property type="match status" value="1"/>
</dbReference>
<proteinExistence type="predicted"/>
<protein>
    <submittedName>
        <fullName evidence="2">Uncharacterized protein</fullName>
    </submittedName>
</protein>
<keyword evidence="1" id="KW-0732">Signal</keyword>
<dbReference type="AlphaFoldDB" id="A0A319ENI1"/>
<dbReference type="VEuPathDB" id="FungiDB:BO71DRAFT_410934"/>
<organism evidence="2 3">
    <name type="scientific">Aspergillus ellipticus CBS 707.79</name>
    <dbReference type="NCBI Taxonomy" id="1448320"/>
    <lineage>
        <taxon>Eukaryota</taxon>
        <taxon>Fungi</taxon>
        <taxon>Dikarya</taxon>
        <taxon>Ascomycota</taxon>
        <taxon>Pezizomycotina</taxon>
        <taxon>Eurotiomycetes</taxon>
        <taxon>Eurotiomycetidae</taxon>
        <taxon>Eurotiales</taxon>
        <taxon>Aspergillaceae</taxon>
        <taxon>Aspergillus</taxon>
        <taxon>Aspergillus subgen. Circumdati</taxon>
    </lineage>
</organism>
<dbReference type="Proteomes" id="UP000247810">
    <property type="component" value="Unassembled WGS sequence"/>
</dbReference>
<evidence type="ECO:0000313" key="3">
    <source>
        <dbReference type="Proteomes" id="UP000247810"/>
    </source>
</evidence>
<accession>A0A319ENI1</accession>
<reference evidence="2 3" key="1">
    <citation type="submission" date="2018-02" db="EMBL/GenBank/DDBJ databases">
        <title>The genomes of Aspergillus section Nigri reveals drivers in fungal speciation.</title>
        <authorList>
            <consortium name="DOE Joint Genome Institute"/>
            <person name="Vesth T.C."/>
            <person name="Nybo J."/>
            <person name="Theobald S."/>
            <person name="Brandl J."/>
            <person name="Frisvad J.C."/>
            <person name="Nielsen K.F."/>
            <person name="Lyhne E.K."/>
            <person name="Kogle M.E."/>
            <person name="Kuo A."/>
            <person name="Riley R."/>
            <person name="Clum A."/>
            <person name="Nolan M."/>
            <person name="Lipzen A."/>
            <person name="Salamov A."/>
            <person name="Henrissat B."/>
            <person name="Wiebenga A."/>
            <person name="De vries R.P."/>
            <person name="Grigoriev I.V."/>
            <person name="Mortensen U.H."/>
            <person name="Andersen M.R."/>
            <person name="Baker S.E."/>
        </authorList>
    </citation>
    <scope>NUCLEOTIDE SEQUENCE [LARGE SCALE GENOMIC DNA]</scope>
    <source>
        <strain evidence="2 3">CBS 707.79</strain>
    </source>
</reference>
<gene>
    <name evidence="2" type="ORF">BO71DRAFT_410934</name>
</gene>
<feature type="chain" id="PRO_5016344433" evidence="1">
    <location>
        <begin position="22"/>
        <end position="175"/>
    </location>
</feature>
<feature type="signal peptide" evidence="1">
    <location>
        <begin position="1"/>
        <end position="21"/>
    </location>
</feature>
<evidence type="ECO:0000313" key="2">
    <source>
        <dbReference type="EMBL" id="PYH92502.1"/>
    </source>
</evidence>
<evidence type="ECO:0000256" key="1">
    <source>
        <dbReference type="SAM" id="SignalP"/>
    </source>
</evidence>
<sequence length="175" mass="19331">MKTTACLTLFVALAACAPTLQVSHLIQYMSLPLPSGAFQMCRHTDYDQPREDNDPMKMNMAMKRTENGMAGKGGMTKPMAMPMDMSMRRETQSGEDANERTDNMMGMAKDMKPQPLSNVASREEMNSKTAMDMDENMEMLKRGPGMDGMASTDIAGAEMGKDVDMGMNTNMNRAM</sequence>
<name>A0A319ENI1_9EURO</name>
<dbReference type="EMBL" id="KZ825915">
    <property type="protein sequence ID" value="PYH92502.1"/>
    <property type="molecule type" value="Genomic_DNA"/>
</dbReference>
<keyword evidence="3" id="KW-1185">Reference proteome</keyword>